<dbReference type="GO" id="GO:0008324">
    <property type="term" value="F:monoatomic cation transmembrane transporter activity"/>
    <property type="evidence" value="ECO:0007669"/>
    <property type="project" value="InterPro"/>
</dbReference>
<evidence type="ECO:0000256" key="8">
    <source>
        <dbReference type="SAM" id="Phobius"/>
    </source>
</evidence>
<evidence type="ECO:0000256" key="5">
    <source>
        <dbReference type="ARBA" id="ARBA00022692"/>
    </source>
</evidence>
<feature type="transmembrane region" description="Helical" evidence="8">
    <location>
        <begin position="363"/>
        <end position="384"/>
    </location>
</feature>
<feature type="transmembrane region" description="Helical" evidence="8">
    <location>
        <begin position="485"/>
        <end position="505"/>
    </location>
</feature>
<evidence type="ECO:0000256" key="3">
    <source>
        <dbReference type="ARBA" id="ARBA00022448"/>
    </source>
</evidence>
<feature type="transmembrane region" description="Helical" evidence="8">
    <location>
        <begin position="898"/>
        <end position="918"/>
    </location>
</feature>
<feature type="transmembrane region" description="Helical" evidence="8">
    <location>
        <begin position="446"/>
        <end position="465"/>
    </location>
</feature>
<evidence type="ECO:0000313" key="10">
    <source>
        <dbReference type="Proteomes" id="UP000031572"/>
    </source>
</evidence>
<organism evidence="9 10">
    <name type="scientific">Noviherbaspirillum autotrophicum</name>
    <dbReference type="NCBI Taxonomy" id="709839"/>
    <lineage>
        <taxon>Bacteria</taxon>
        <taxon>Pseudomonadati</taxon>
        <taxon>Pseudomonadota</taxon>
        <taxon>Betaproteobacteria</taxon>
        <taxon>Burkholderiales</taxon>
        <taxon>Oxalobacteraceae</taxon>
        <taxon>Noviherbaspirillum</taxon>
    </lineage>
</organism>
<dbReference type="InterPro" id="IPR004763">
    <property type="entry name" value="CusA-like"/>
</dbReference>
<evidence type="ECO:0000256" key="7">
    <source>
        <dbReference type="ARBA" id="ARBA00023136"/>
    </source>
</evidence>
<dbReference type="SUPFAM" id="SSF82714">
    <property type="entry name" value="Multidrug efflux transporter AcrB TolC docking domain, DN and DC subdomains"/>
    <property type="match status" value="2"/>
</dbReference>
<dbReference type="InterPro" id="IPR001036">
    <property type="entry name" value="Acrflvin-R"/>
</dbReference>
<dbReference type="Gene3D" id="3.30.70.1440">
    <property type="entry name" value="Multidrug efflux transporter AcrB pore domain"/>
    <property type="match status" value="1"/>
</dbReference>
<evidence type="ECO:0000256" key="6">
    <source>
        <dbReference type="ARBA" id="ARBA00022989"/>
    </source>
</evidence>
<protein>
    <submittedName>
        <fullName evidence="9">Cation transporter</fullName>
    </submittedName>
</protein>
<feature type="transmembrane region" description="Helical" evidence="8">
    <location>
        <begin position="538"/>
        <end position="555"/>
    </location>
</feature>
<dbReference type="Gene3D" id="1.20.1640.10">
    <property type="entry name" value="Multidrug efflux transporter AcrB transmembrane domain"/>
    <property type="match status" value="2"/>
</dbReference>
<dbReference type="Gene3D" id="3.30.2090.10">
    <property type="entry name" value="Multidrug efflux transporter AcrB TolC docking domain, DN and DC subdomains"/>
    <property type="match status" value="2"/>
</dbReference>
<dbReference type="InterPro" id="IPR027463">
    <property type="entry name" value="AcrB_DN_DC_subdom"/>
</dbReference>
<keyword evidence="4" id="KW-1003">Cell membrane</keyword>
<feature type="transmembrane region" description="Helical" evidence="8">
    <location>
        <begin position="874"/>
        <end position="891"/>
    </location>
</feature>
<keyword evidence="10" id="KW-1185">Reference proteome</keyword>
<dbReference type="Proteomes" id="UP000031572">
    <property type="component" value="Unassembled WGS sequence"/>
</dbReference>
<comment type="subcellular location">
    <subcellularLocation>
        <location evidence="1">Cell membrane</location>
        <topology evidence="1">Multi-pass membrane protein</topology>
    </subcellularLocation>
</comment>
<dbReference type="Pfam" id="PF00873">
    <property type="entry name" value="ACR_tran"/>
    <property type="match status" value="1"/>
</dbReference>
<dbReference type="PANTHER" id="PTHR32063">
    <property type="match status" value="1"/>
</dbReference>
<feature type="transmembrane region" description="Helical" evidence="8">
    <location>
        <begin position="342"/>
        <end position="358"/>
    </location>
</feature>
<dbReference type="GO" id="GO:0005886">
    <property type="term" value="C:plasma membrane"/>
    <property type="evidence" value="ECO:0007669"/>
    <property type="project" value="UniProtKB-SubCell"/>
</dbReference>
<feature type="transmembrane region" description="Helical" evidence="8">
    <location>
        <begin position="1009"/>
        <end position="1035"/>
    </location>
</feature>
<dbReference type="EMBL" id="JWJG01000028">
    <property type="protein sequence ID" value="KIF82686.1"/>
    <property type="molecule type" value="Genomic_DNA"/>
</dbReference>
<reference evidence="9 10" key="1">
    <citation type="submission" date="2014-12" db="EMBL/GenBank/DDBJ databases">
        <title>Denitrispirillum autotrophicum gen. nov., sp. nov., Denitrifying, Facultatively Autotrophic Bacteria Isolated from Rice Paddy Soil.</title>
        <authorList>
            <person name="Ishii S."/>
            <person name="Ashida N."/>
            <person name="Ohno H."/>
            <person name="Otsuka S."/>
            <person name="Yokota A."/>
            <person name="Senoo K."/>
        </authorList>
    </citation>
    <scope>NUCLEOTIDE SEQUENCE [LARGE SCALE GENOMIC DNA]</scope>
    <source>
        <strain evidence="9 10">TSA66</strain>
    </source>
</reference>
<dbReference type="SUPFAM" id="SSF82693">
    <property type="entry name" value="Multidrug efflux transporter AcrB pore domain, PN1, PN2, PC1 and PC2 subdomains"/>
    <property type="match status" value="2"/>
</dbReference>
<evidence type="ECO:0000313" key="9">
    <source>
        <dbReference type="EMBL" id="KIF82686.1"/>
    </source>
</evidence>
<dbReference type="AlphaFoldDB" id="A0A0C2BXD2"/>
<evidence type="ECO:0000256" key="1">
    <source>
        <dbReference type="ARBA" id="ARBA00004651"/>
    </source>
</evidence>
<evidence type="ECO:0000256" key="2">
    <source>
        <dbReference type="ARBA" id="ARBA00010942"/>
    </source>
</evidence>
<dbReference type="Gene3D" id="3.30.70.1430">
    <property type="entry name" value="Multidrug efflux transporter AcrB pore domain"/>
    <property type="match status" value="2"/>
</dbReference>
<name>A0A0C2BXD2_9BURK</name>
<dbReference type="Gene3D" id="3.30.70.1320">
    <property type="entry name" value="Multidrug efflux transporter AcrB pore domain like"/>
    <property type="match status" value="1"/>
</dbReference>
<dbReference type="PANTHER" id="PTHR32063:SF19">
    <property type="entry name" value="CATION EFFLUX SYSTEM PROTEIN CUSA"/>
    <property type="match status" value="1"/>
</dbReference>
<keyword evidence="7 8" id="KW-0472">Membrane</keyword>
<feature type="transmembrane region" description="Helical" evidence="8">
    <location>
        <begin position="982"/>
        <end position="1003"/>
    </location>
</feature>
<dbReference type="GO" id="GO:0042910">
    <property type="term" value="F:xenobiotic transmembrane transporter activity"/>
    <property type="evidence" value="ECO:0007669"/>
    <property type="project" value="TreeGrafter"/>
</dbReference>
<dbReference type="SUPFAM" id="SSF82866">
    <property type="entry name" value="Multidrug efflux transporter AcrB transmembrane domain"/>
    <property type="match status" value="2"/>
</dbReference>
<comment type="caution">
    <text evidence="9">The sequence shown here is derived from an EMBL/GenBank/DDBJ whole genome shotgun (WGS) entry which is preliminary data.</text>
</comment>
<accession>A0A0C2BXD2</accession>
<keyword evidence="3" id="KW-0813">Transport</keyword>
<dbReference type="NCBIfam" id="TIGR00914">
    <property type="entry name" value="2A0601"/>
    <property type="match status" value="1"/>
</dbReference>
<sequence>MIARLIRWSIVNRFLVLLATLMVAGWGVWSLSKTPLDALPDLSDVQVIVRTSYPGQAPQIVENQVTYPLTTTMLSVPGAKTVRGYSFFGDSFVYILFEDGTDPYWARSRVLEYLNQVQSRLPAQAKAALGPDATGVGWVYEYALVDKSGRMDLSQLRALQDWFLKYELKAVPNVSEVASVGAMVRQYQIVLDPGKLRAYNVTHAKVTEAVQKANQETGGSVLELGEAEYMVRASGYLKSLDDFRKIPLTTSDAGVPVLLGDVAHLQIGPEMRRGIADLNGEGEVAGGVIVMRSGKNALETIAAVKARLKVLQTSLPQGVEIVPVYDRSSLINRAVNNLQHKLIEEFVVVALVCAIFLVHLRSAFVAIVSLPLGVLAAFIVMRYQGVNANIMSLGGIAIAIGAMVDAAVVMIENAHKHIEQWKHAHPGHALEGEEQWKVVGDAAAEVGPALFFSLLIITLSFIPVFTLEAQEGRLFSPLAWTKTYAMAAAAGLSVTLIPVLMGYLIRGRIPDEQRNPLNRFLIAAYRPMLERVLRHPKTTVALALLVAGLTAWPLSRLGGEFMPPLDEGDLLYMPSALPGISAGKVSELLQQTDRLIKTVPEVQSVFGKAGRAESATDPAPLEMFETTIQFKPRDQWRPGMTPDKLVEELDRTVKVPGLSNIWVPPIRNRIDMLATGIKSPVGIKVSGASLQEIDRIAVEIEHVVKAVPGVSSALAERLTGGRYVDVDIDRGAAARYGLNIADVQGIVSAAIGGDNIGETIEGLQRFPINVRYPRELRDSVERLRKLPVLTERGAQIRLSDVAAIRINEGPPMLKSENARLSGWVYVDIHGRDMKSVVRDMREAVAREVKLPAGYALSWSGQFEYMERAAAKLKIVVPATLLIIFVLLYLTFRRADEAALIMATLPFALAGGIWLLWLLDHHLSVASGVGFIALAGVSAEFGVIMLLYLKHAWEERVMDGKTSEADLLDAIRAGAVLRVRPKAMTVAVIIAGLIPIMVGAGTGSEIMQRIAAPMVGGMITAPLLSMFVIPAVYLLMRRRSARR</sequence>
<keyword evidence="5 8" id="KW-0812">Transmembrane</keyword>
<feature type="transmembrane region" description="Helical" evidence="8">
    <location>
        <begin position="390"/>
        <end position="411"/>
    </location>
</feature>
<proteinExistence type="inferred from homology"/>
<dbReference type="PRINTS" id="PR00702">
    <property type="entry name" value="ACRIFLAVINRP"/>
</dbReference>
<dbReference type="STRING" id="709839.TSA66_20615"/>
<keyword evidence="6 8" id="KW-1133">Transmembrane helix</keyword>
<comment type="similarity">
    <text evidence="2">Belongs to the resistance-nodulation-cell division (RND) (TC 2.A.6) family.</text>
</comment>
<feature type="transmembrane region" description="Helical" evidence="8">
    <location>
        <begin position="924"/>
        <end position="948"/>
    </location>
</feature>
<evidence type="ECO:0000256" key="4">
    <source>
        <dbReference type="ARBA" id="ARBA00022475"/>
    </source>
</evidence>
<gene>
    <name evidence="9" type="ORF">TSA66_20615</name>
</gene>
<dbReference type="OrthoDB" id="9798415at2"/>
<dbReference type="RefSeq" id="WP_040041363.1">
    <property type="nucleotide sequence ID" value="NZ_JWJG01000028.1"/>
</dbReference>